<proteinExistence type="predicted"/>
<gene>
    <name evidence="1" type="ORF">BILFYP9_03132</name>
</gene>
<dbReference type="InterPro" id="IPR024361">
    <property type="entry name" value="BACON"/>
</dbReference>
<dbReference type="InterPro" id="IPR019026">
    <property type="entry name" value="Peptidase_M64_IgA"/>
</dbReference>
<dbReference type="GO" id="GO:0008237">
    <property type="term" value="F:metallopeptidase activity"/>
    <property type="evidence" value="ECO:0007669"/>
    <property type="project" value="InterPro"/>
</dbReference>
<dbReference type="CDD" id="cd14948">
    <property type="entry name" value="BACON"/>
    <property type="match status" value="1"/>
</dbReference>
<protein>
    <submittedName>
        <fullName evidence="1">IgA Peptidase M64</fullName>
    </submittedName>
</protein>
<dbReference type="AlphaFoldDB" id="A0A6N2W6N4"/>
<dbReference type="InterPro" id="IPR024079">
    <property type="entry name" value="MetalloPept_cat_dom_sf"/>
</dbReference>
<name>A0A6N2W6N4_9BACE</name>
<organism evidence="1">
    <name type="scientific">Bacteroides intestinalis</name>
    <dbReference type="NCBI Taxonomy" id="329854"/>
    <lineage>
        <taxon>Bacteria</taxon>
        <taxon>Pseudomonadati</taxon>
        <taxon>Bacteroidota</taxon>
        <taxon>Bacteroidia</taxon>
        <taxon>Bacteroidales</taxon>
        <taxon>Bacteroidaceae</taxon>
        <taxon>Bacteroides</taxon>
    </lineage>
</organism>
<dbReference type="Pfam" id="PF09471">
    <property type="entry name" value="Peptidase_M64"/>
    <property type="match status" value="1"/>
</dbReference>
<sequence>MTFDSSFFILYIMRRNVVLLLYIVLFIACADKEEPIMSFKLSDVTLKYDWNGGIRDISVEADNIWYISSSVPSWLSIDFKSDTNLSIIAGCNDTKKTRSCDIIFSTAWKADTLYVVQTAKERLAFVGEKLLFMNAEENSFSVEIDKNIGFEVVYLNNADMWLSQTPDFQVGNSISINDLGTTKLSFRVGENPSLNQRFGDIIICNDYYGLADTLCICQAGKSEKYKDGEIEQLQQAIYSDLNLVIMCDGFASKDLNYNGKYYQAACAAADYFFSIEPYKSYRNYFNVYAVFAESREEGVGEKDSWKKTNNKFGTAFGTGTEIVCNDDLVFEYARKVKGLPAGKPLTVIVVLNSAKYAGTTYLYSDGNSIALCPMSDKPSPNDFEGLIHHEAGGHGFGFLCDEYVYYQKAMPESRKQDLKKWQKLGYQMNLDFTDDTSAVLWKDFIGMEKYSKVGAYEGGYEYQYGVWRSEENSCMNNNIPYFNVQSRWSIVSRIMKLSGKEFGISDFIRNDNFVYPEEVDTRSAKEFIPLGNPVWIMAD</sequence>
<dbReference type="EMBL" id="CACRSU010000035">
    <property type="protein sequence ID" value="VYT37457.1"/>
    <property type="molecule type" value="Genomic_DNA"/>
</dbReference>
<accession>A0A6N2W6N4</accession>
<reference evidence="1" key="1">
    <citation type="submission" date="2019-11" db="EMBL/GenBank/DDBJ databases">
        <authorList>
            <person name="Feng L."/>
        </authorList>
    </citation>
    <scope>NUCLEOTIDE SEQUENCE</scope>
    <source>
        <strain evidence="1">BintestinalisLFYP9</strain>
    </source>
</reference>
<evidence type="ECO:0000313" key="1">
    <source>
        <dbReference type="EMBL" id="VYT37457.1"/>
    </source>
</evidence>
<dbReference type="Gene3D" id="3.40.390.10">
    <property type="entry name" value="Collagenase (Catalytic Domain)"/>
    <property type="match status" value="1"/>
</dbReference>
<dbReference type="InterPro" id="IPR013783">
    <property type="entry name" value="Ig-like_fold"/>
</dbReference>
<dbReference type="Gene3D" id="2.60.40.10">
    <property type="entry name" value="Immunoglobulins"/>
    <property type="match status" value="1"/>
</dbReference>